<keyword evidence="1" id="KW-0732">Signal</keyword>
<comment type="caution">
    <text evidence="2">The sequence shown here is derived from an EMBL/GenBank/DDBJ whole genome shotgun (WGS) entry which is preliminary data.</text>
</comment>
<evidence type="ECO:0000313" key="2">
    <source>
        <dbReference type="EMBL" id="KKC99222.1"/>
    </source>
</evidence>
<sequence length="111" mass="12212">MKALTTLVVGLSGLALAGCSASIDERANDFVDVSYSLCGAKVKAFSQSDDGKIRVVCENDSYFSVNNQQTLTVMNEINGAYCHGRGFSHFNERSDFYTFTCMNDKNFNIPK</sequence>
<dbReference type="EMBL" id="JWYV01000012">
    <property type="protein sequence ID" value="KKC99222.1"/>
    <property type="molecule type" value="Genomic_DNA"/>
</dbReference>
<accession>A0A0F5VAV9</accession>
<keyword evidence="3" id="KW-1185">Reference proteome</keyword>
<gene>
    <name evidence="2" type="ORF">KY46_14085</name>
</gene>
<name>A0A0F5VAV9_9GAMM</name>
<dbReference type="PROSITE" id="PS51257">
    <property type="entry name" value="PROKAR_LIPOPROTEIN"/>
    <property type="match status" value="1"/>
</dbReference>
<proteinExistence type="predicted"/>
<dbReference type="OrthoDB" id="5917524at2"/>
<feature type="signal peptide" evidence="1">
    <location>
        <begin position="1"/>
        <end position="17"/>
    </location>
</feature>
<evidence type="ECO:0000313" key="3">
    <source>
        <dbReference type="Proteomes" id="UP000033633"/>
    </source>
</evidence>
<evidence type="ECO:0008006" key="4">
    <source>
        <dbReference type="Google" id="ProtNLM"/>
    </source>
</evidence>
<dbReference type="RefSeq" id="WP_046221276.1">
    <property type="nucleotide sequence ID" value="NZ_JWYV01000012.1"/>
</dbReference>
<dbReference type="STRING" id="265726.KY46_14085"/>
<protein>
    <recommendedName>
        <fullName evidence="4">Lipoprotein</fullName>
    </recommendedName>
</protein>
<dbReference type="AlphaFoldDB" id="A0A0F5VAV9"/>
<dbReference type="Proteomes" id="UP000033633">
    <property type="component" value="Unassembled WGS sequence"/>
</dbReference>
<dbReference type="PATRIC" id="fig|265726.11.peg.1058"/>
<feature type="chain" id="PRO_5002495834" description="Lipoprotein" evidence="1">
    <location>
        <begin position="18"/>
        <end position="111"/>
    </location>
</feature>
<evidence type="ECO:0000256" key="1">
    <source>
        <dbReference type="SAM" id="SignalP"/>
    </source>
</evidence>
<organism evidence="2 3">
    <name type="scientific">Photobacterium halotolerans</name>
    <dbReference type="NCBI Taxonomy" id="265726"/>
    <lineage>
        <taxon>Bacteria</taxon>
        <taxon>Pseudomonadati</taxon>
        <taxon>Pseudomonadota</taxon>
        <taxon>Gammaproteobacteria</taxon>
        <taxon>Vibrionales</taxon>
        <taxon>Vibrionaceae</taxon>
        <taxon>Photobacterium</taxon>
    </lineage>
</organism>
<reference evidence="2 3" key="1">
    <citation type="submission" date="2014-12" db="EMBL/GenBank/DDBJ databases">
        <title>Mercury Reductase activity and rhizosphere competence traits in the genome of root associated Photobacterium halotolerans MELD1.</title>
        <authorList>
            <person name="Mathew D.C."/>
            <person name="Huang C.-C."/>
        </authorList>
    </citation>
    <scope>NUCLEOTIDE SEQUENCE [LARGE SCALE GENOMIC DNA]</scope>
    <source>
        <strain evidence="2 3">MELD1</strain>
    </source>
</reference>